<dbReference type="NCBIfam" id="NF037970">
    <property type="entry name" value="vanZ_1"/>
    <property type="match status" value="1"/>
</dbReference>
<dbReference type="EMBL" id="NVUL01000051">
    <property type="protein sequence ID" value="PCI76905.1"/>
    <property type="molecule type" value="Genomic_DNA"/>
</dbReference>
<feature type="transmembrane region" description="Helical" evidence="1">
    <location>
        <begin position="39"/>
        <end position="56"/>
    </location>
</feature>
<organism evidence="2 3">
    <name type="scientific">SAR86 cluster bacterium</name>
    <dbReference type="NCBI Taxonomy" id="2030880"/>
    <lineage>
        <taxon>Bacteria</taxon>
        <taxon>Pseudomonadati</taxon>
        <taxon>Pseudomonadota</taxon>
        <taxon>Gammaproteobacteria</taxon>
        <taxon>SAR86 cluster</taxon>
    </lineage>
</organism>
<dbReference type="AlphaFoldDB" id="A0A2A4X4E7"/>
<protein>
    <submittedName>
        <fullName evidence="2">Uncharacterized protein</fullName>
    </submittedName>
</protein>
<dbReference type="PANTHER" id="PTHR28008:SF1">
    <property type="entry name" value="DOMAIN PROTEIN, PUTATIVE (AFU_ORTHOLOGUE AFUA_3G10980)-RELATED"/>
    <property type="match status" value="1"/>
</dbReference>
<feature type="transmembrane region" description="Helical" evidence="1">
    <location>
        <begin position="99"/>
        <end position="116"/>
    </location>
</feature>
<dbReference type="Proteomes" id="UP000218767">
    <property type="component" value="Unassembled WGS sequence"/>
</dbReference>
<keyword evidence="1" id="KW-0812">Transmembrane</keyword>
<gene>
    <name evidence="2" type="ORF">COB20_09485</name>
</gene>
<reference evidence="3" key="1">
    <citation type="submission" date="2017-08" db="EMBL/GenBank/DDBJ databases">
        <title>A dynamic microbial community with high functional redundancy inhabits the cold, oxic subseafloor aquifer.</title>
        <authorList>
            <person name="Tully B.J."/>
            <person name="Wheat C.G."/>
            <person name="Glazer B.T."/>
            <person name="Huber J.A."/>
        </authorList>
    </citation>
    <scope>NUCLEOTIDE SEQUENCE [LARGE SCALE GENOMIC DNA]</scope>
</reference>
<sequence>MKPTFWFIPPLLISTTIFLLSTVLSVSFQIEGVSYTDKLSHTFAYFALTITLLLAFYKNEMLRTTNWLFLIIACSAYGVLLEFVQYGFFPNRYFEWLDALANVSGALIGGFTFRLFKKPINSKHRYY</sequence>
<accession>A0A2A4X4E7</accession>
<name>A0A2A4X4E7_9GAMM</name>
<feature type="transmembrane region" description="Helical" evidence="1">
    <location>
        <begin position="68"/>
        <end position="87"/>
    </location>
</feature>
<comment type="caution">
    <text evidence="2">The sequence shown here is derived from an EMBL/GenBank/DDBJ whole genome shotgun (WGS) entry which is preliminary data.</text>
</comment>
<dbReference type="PANTHER" id="PTHR28008">
    <property type="entry name" value="DOMAIN PROTEIN, PUTATIVE (AFU_ORTHOLOGUE AFUA_3G10980)-RELATED"/>
    <property type="match status" value="1"/>
</dbReference>
<evidence type="ECO:0000313" key="2">
    <source>
        <dbReference type="EMBL" id="PCI76905.1"/>
    </source>
</evidence>
<evidence type="ECO:0000313" key="3">
    <source>
        <dbReference type="Proteomes" id="UP000218767"/>
    </source>
</evidence>
<keyword evidence="1" id="KW-1133">Transmembrane helix</keyword>
<evidence type="ECO:0000256" key="1">
    <source>
        <dbReference type="SAM" id="Phobius"/>
    </source>
</evidence>
<proteinExistence type="predicted"/>
<keyword evidence="1" id="KW-0472">Membrane</keyword>